<dbReference type="Pfam" id="PF07927">
    <property type="entry name" value="HicA_toxin"/>
    <property type="match status" value="1"/>
</dbReference>
<protein>
    <submittedName>
        <fullName evidence="1">Interferase domain-containing protein</fullName>
    </submittedName>
</protein>
<proteinExistence type="predicted"/>
<sequence length="70" mass="7791">MRADIGWNEVKSLLTACGAEICEGRGSRVRVVLDRRVLNLHSPHPGKELKKYATELVRDFLEASGVTPDE</sequence>
<organism evidence="1 2">
    <name type="scientific">Desulfonema magnum</name>
    <dbReference type="NCBI Taxonomy" id="45655"/>
    <lineage>
        <taxon>Bacteria</taxon>
        <taxon>Pseudomonadati</taxon>
        <taxon>Thermodesulfobacteriota</taxon>
        <taxon>Desulfobacteria</taxon>
        <taxon>Desulfobacterales</taxon>
        <taxon>Desulfococcaceae</taxon>
        <taxon>Desulfonema</taxon>
    </lineage>
</organism>
<accession>A0A975BJ56</accession>
<dbReference type="KEGG" id="dmm:dnm_020530"/>
<dbReference type="Proteomes" id="UP000663722">
    <property type="component" value="Chromosome"/>
</dbReference>
<reference evidence="1" key="1">
    <citation type="journal article" date="2021" name="Microb. Physiol.">
        <title>Proteogenomic Insights into the Physiology of Marine, Sulfate-Reducing, Filamentous Desulfonema limicola and Desulfonema magnum.</title>
        <authorList>
            <person name="Schnaars V."/>
            <person name="Wohlbrand L."/>
            <person name="Scheve S."/>
            <person name="Hinrichs C."/>
            <person name="Reinhardt R."/>
            <person name="Rabus R."/>
        </authorList>
    </citation>
    <scope>NUCLEOTIDE SEQUENCE</scope>
    <source>
        <strain evidence="1">4be13</strain>
    </source>
</reference>
<dbReference type="EMBL" id="CP061800">
    <property type="protein sequence ID" value="QTA86035.1"/>
    <property type="molecule type" value="Genomic_DNA"/>
</dbReference>
<evidence type="ECO:0000313" key="2">
    <source>
        <dbReference type="Proteomes" id="UP000663722"/>
    </source>
</evidence>
<keyword evidence="2" id="KW-1185">Reference proteome</keyword>
<dbReference type="AlphaFoldDB" id="A0A975BJ56"/>
<name>A0A975BJ56_9BACT</name>
<dbReference type="InterPro" id="IPR012933">
    <property type="entry name" value="HicA_mRNA_interferase"/>
</dbReference>
<gene>
    <name evidence="1" type="ORF">dnm_020530</name>
</gene>
<dbReference type="RefSeq" id="WP_207681844.1">
    <property type="nucleotide sequence ID" value="NZ_CP061800.1"/>
</dbReference>
<dbReference type="GO" id="GO:0003729">
    <property type="term" value="F:mRNA binding"/>
    <property type="evidence" value="ECO:0007669"/>
    <property type="project" value="InterPro"/>
</dbReference>
<evidence type="ECO:0000313" key="1">
    <source>
        <dbReference type="EMBL" id="QTA86035.1"/>
    </source>
</evidence>